<evidence type="ECO:0000313" key="3">
    <source>
        <dbReference type="Proteomes" id="UP001205919"/>
    </source>
</evidence>
<sequence>MYIKTAVTGGTFFFIVTTILISLSSVVSAQEGSSALSAKQRAIVPIAALTAKGDQEHLTGALTEGLEAGLSVNEIKEILVQMYAYAGFPRSLNGINTFMALMDERGKKGIKDISGEEATPIPANKSRERLGHETREKLTGVRPVAGYAKFVPVIDTFLKEHLFADIFGRGVLDYKSREIATVSAIAAIGNAGAQLRSHMNVAMNTGVTESQLEDLVSVLRVKVGEKEADDAGSQLSRIKGSRTK</sequence>
<gene>
    <name evidence="2" type="ORF">NE630_02245</name>
</gene>
<reference evidence="2 3" key="1">
    <citation type="submission" date="2022-06" db="EMBL/GenBank/DDBJ databases">
        <title>Isolation of gut microbiota from human fecal samples.</title>
        <authorList>
            <person name="Pamer E.G."/>
            <person name="Barat B."/>
            <person name="Waligurski E."/>
            <person name="Medina S."/>
            <person name="Paddock L."/>
            <person name="Mostad J."/>
        </authorList>
    </citation>
    <scope>NUCLEOTIDE SEQUENCE [LARGE SCALE GENOMIC DNA]</scope>
    <source>
        <strain evidence="2 3">DFI.9.90</strain>
    </source>
</reference>
<dbReference type="GO" id="GO:0051920">
    <property type="term" value="F:peroxiredoxin activity"/>
    <property type="evidence" value="ECO:0007669"/>
    <property type="project" value="InterPro"/>
</dbReference>
<dbReference type="InterPro" id="IPR052512">
    <property type="entry name" value="4CMD/NDH-1_regulator"/>
</dbReference>
<proteinExistence type="predicted"/>
<name>A0AAW5K0L0_9BACT</name>
<accession>A0AAW5K0L0</accession>
<organism evidence="2 3">
    <name type="scientific">Cloacibacillus evryensis</name>
    <dbReference type="NCBI Taxonomy" id="508460"/>
    <lineage>
        <taxon>Bacteria</taxon>
        <taxon>Thermotogati</taxon>
        <taxon>Synergistota</taxon>
        <taxon>Synergistia</taxon>
        <taxon>Synergistales</taxon>
        <taxon>Synergistaceae</taxon>
        <taxon>Cloacibacillus</taxon>
    </lineage>
</organism>
<dbReference type="SUPFAM" id="SSF69118">
    <property type="entry name" value="AhpD-like"/>
    <property type="match status" value="1"/>
</dbReference>
<evidence type="ECO:0000259" key="1">
    <source>
        <dbReference type="Pfam" id="PF02627"/>
    </source>
</evidence>
<dbReference type="Proteomes" id="UP001205919">
    <property type="component" value="Unassembled WGS sequence"/>
</dbReference>
<dbReference type="RefSeq" id="WP_008708944.1">
    <property type="nucleotide sequence ID" value="NZ_CABKQM010000002.1"/>
</dbReference>
<dbReference type="Pfam" id="PF02627">
    <property type="entry name" value="CMD"/>
    <property type="match status" value="2"/>
</dbReference>
<feature type="domain" description="Carboxymuconolactone decarboxylase-like" evidence="1">
    <location>
        <begin position="157"/>
        <end position="221"/>
    </location>
</feature>
<dbReference type="PANTHER" id="PTHR33570:SF2">
    <property type="entry name" value="CARBOXYMUCONOLACTONE DECARBOXYLASE-LIKE DOMAIN-CONTAINING PROTEIN"/>
    <property type="match status" value="1"/>
</dbReference>
<dbReference type="InterPro" id="IPR003779">
    <property type="entry name" value="CMD-like"/>
</dbReference>
<protein>
    <submittedName>
        <fullName evidence="2">Carboxymuconolactone decarboxylase family protein</fullName>
    </submittedName>
</protein>
<dbReference type="AlphaFoldDB" id="A0AAW5K0L0"/>
<keyword evidence="3" id="KW-1185">Reference proteome</keyword>
<comment type="caution">
    <text evidence="2">The sequence shown here is derived from an EMBL/GenBank/DDBJ whole genome shotgun (WGS) entry which is preliminary data.</text>
</comment>
<evidence type="ECO:0000313" key="2">
    <source>
        <dbReference type="EMBL" id="MCQ4813241.1"/>
    </source>
</evidence>
<dbReference type="InterPro" id="IPR029032">
    <property type="entry name" value="AhpD-like"/>
</dbReference>
<dbReference type="PANTHER" id="PTHR33570">
    <property type="entry name" value="4-CARBOXYMUCONOLACTONE DECARBOXYLASE FAMILY PROTEIN"/>
    <property type="match status" value="1"/>
</dbReference>
<dbReference type="EMBL" id="JANFYT010000003">
    <property type="protein sequence ID" value="MCQ4813241.1"/>
    <property type="molecule type" value="Genomic_DNA"/>
</dbReference>
<feature type="domain" description="Carboxymuconolactone decarboxylase-like" evidence="1">
    <location>
        <begin position="33"/>
        <end position="93"/>
    </location>
</feature>
<dbReference type="Gene3D" id="1.20.1290.10">
    <property type="entry name" value="AhpD-like"/>
    <property type="match status" value="1"/>
</dbReference>